<dbReference type="GO" id="GO:0003746">
    <property type="term" value="F:translation elongation factor activity"/>
    <property type="evidence" value="ECO:0007669"/>
    <property type="project" value="UniProtKB-UniRule"/>
</dbReference>
<dbReference type="FunFam" id="2.40.30.10:FF:000015">
    <property type="entry name" value="Translation factor GUF1, mitochondrial"/>
    <property type="match status" value="1"/>
</dbReference>
<evidence type="ECO:0000256" key="8">
    <source>
        <dbReference type="HAMAP-Rule" id="MF_00071"/>
    </source>
</evidence>
<dbReference type="Gene3D" id="3.40.50.300">
    <property type="entry name" value="P-loop containing nucleotide triphosphate hydrolases"/>
    <property type="match status" value="1"/>
</dbReference>
<evidence type="ECO:0000256" key="2">
    <source>
        <dbReference type="ARBA" id="ARBA00022475"/>
    </source>
</evidence>
<dbReference type="Gene3D" id="3.30.70.240">
    <property type="match status" value="1"/>
</dbReference>
<dbReference type="InterPro" id="IPR041095">
    <property type="entry name" value="EFG_II"/>
</dbReference>
<comment type="function">
    <text evidence="8">Required for accurate and efficient protein synthesis under certain stress conditions. May act as a fidelity factor of the translation reaction, by catalyzing a one-codon backward translocation of tRNAs on improperly translocated ribosomes. Back-translocation proceeds from a post-translocation (POST) complex to a pre-translocation (PRE) complex, thus giving elongation factor G a second chance to translocate the tRNAs correctly. Binds to ribosomes in a GTP-dependent manner.</text>
</comment>
<keyword evidence="6 8" id="KW-0342">GTP-binding</keyword>
<dbReference type="PANTHER" id="PTHR43512">
    <property type="entry name" value="TRANSLATION FACTOR GUF1-RELATED"/>
    <property type="match status" value="1"/>
</dbReference>
<sequence>MEQSQIKNFVIIAHIDHGKSTLADRFLDLTGTVEKRKMREQFLDMMDLEREKGITIKMQPVRMSYILYSKFYILNLIDTPGHVDFSYEVSRSLAAVEGAILLVDATKGIQAQTLANLDLARKQNLVIIPAVNKIDRPEAKVQETKQELAYLLNIPAEEIFLISGKLGTNIEPLLRAVVEKVPSPKGDFQKPLRALIFDSKYDSYKGVIAYVRMFDGEVRVGEKIYLMAAKTKGEVKEVGFFKPELTSKDKLAVGEIGYIATGIKNPGEVKVGDTITILNRKSVTAFLVIPSELSKGQISNINIESLPGYKEPKPVVFTSLYPENPDDFPLLSEALERLKLNDASLTYETESREVLGRGFRCGFLGLLHTEIIIERLRREFGLNLVVSKPQVLYKIIERSGKEKLIYSVSDWPDPSQIQEVQEPLARLEVITPISYLGRILEILKALGARHLDTQYFGQDKQLLIYEVPLREIIVDFYENLKNATAGFGSMNYEILGYRASDLVKIDILVAGQKQEPFSKIVPREKLFEESKKIVHKLKEVLPPQLFSVALQAAISGKIIARETIRARAKDVIAPLYGGDYTRKRKLLEKQKKGKKAMKEKGKVNIPSKVFIEMLRS</sequence>
<evidence type="ECO:0000256" key="5">
    <source>
        <dbReference type="ARBA" id="ARBA00022917"/>
    </source>
</evidence>
<dbReference type="InterPro" id="IPR038363">
    <property type="entry name" value="LepA_C_sf"/>
</dbReference>
<dbReference type="Proteomes" id="UP000230273">
    <property type="component" value="Unassembled WGS sequence"/>
</dbReference>
<comment type="similarity">
    <text evidence="1 8">Belongs to the TRAFAC class translation factor GTPase superfamily. Classic translation factor GTPase family. LepA subfamily.</text>
</comment>
<dbReference type="AlphaFoldDB" id="A0A2G9YVG2"/>
<name>A0A2G9YVG2_9BACT</name>
<dbReference type="NCBIfam" id="TIGR00231">
    <property type="entry name" value="small_GTP"/>
    <property type="match status" value="1"/>
</dbReference>
<dbReference type="GO" id="GO:0005886">
    <property type="term" value="C:plasma membrane"/>
    <property type="evidence" value="ECO:0007669"/>
    <property type="project" value="UniProtKB-SubCell"/>
</dbReference>
<reference evidence="10 11" key="1">
    <citation type="submission" date="2017-09" db="EMBL/GenBank/DDBJ databases">
        <title>Depth-based differentiation of microbial function through sediment-hosted aquifers and enrichment of novel symbionts in the deep terrestrial subsurface.</title>
        <authorList>
            <person name="Probst A.J."/>
            <person name="Ladd B."/>
            <person name="Jarett J.K."/>
            <person name="Geller-Mcgrath D.E."/>
            <person name="Sieber C.M."/>
            <person name="Emerson J.B."/>
            <person name="Anantharaman K."/>
            <person name="Thomas B.C."/>
            <person name="Malmstrom R."/>
            <person name="Stieglmeier M."/>
            <person name="Klingl A."/>
            <person name="Woyke T."/>
            <person name="Ryan C.M."/>
            <person name="Banfield J.F."/>
        </authorList>
    </citation>
    <scope>NUCLEOTIDE SEQUENCE [LARGE SCALE GENOMIC DNA]</scope>
    <source>
        <strain evidence="10">CG23_combo_of_CG06-09_8_20_14_all_38_19</strain>
    </source>
</reference>
<dbReference type="GO" id="GO:0005525">
    <property type="term" value="F:GTP binding"/>
    <property type="evidence" value="ECO:0007669"/>
    <property type="project" value="UniProtKB-UniRule"/>
</dbReference>
<evidence type="ECO:0000256" key="7">
    <source>
        <dbReference type="ARBA" id="ARBA00023136"/>
    </source>
</evidence>
<comment type="caution">
    <text evidence="10">The sequence shown here is derived from an EMBL/GenBank/DDBJ whole genome shotgun (WGS) entry which is preliminary data.</text>
</comment>
<dbReference type="InterPro" id="IPR006297">
    <property type="entry name" value="EF-4"/>
</dbReference>
<keyword evidence="7 8" id="KW-0472">Membrane</keyword>
<dbReference type="InterPro" id="IPR000640">
    <property type="entry name" value="EFG_V-like"/>
</dbReference>
<accession>A0A2G9YVG2</accession>
<comment type="subcellular location">
    <subcellularLocation>
        <location evidence="8">Cell membrane</location>
        <topology evidence="8">Peripheral membrane protein</topology>
        <orientation evidence="8">Cytoplasmic side</orientation>
    </subcellularLocation>
</comment>
<feature type="binding site" evidence="8">
    <location>
        <begin position="132"/>
        <end position="135"/>
    </location>
    <ligand>
        <name>GTP</name>
        <dbReference type="ChEBI" id="CHEBI:37565"/>
    </ligand>
</feature>
<dbReference type="Pfam" id="PF00009">
    <property type="entry name" value="GTP_EFTU"/>
    <property type="match status" value="1"/>
</dbReference>
<dbReference type="InterPro" id="IPR035647">
    <property type="entry name" value="EFG_III/V"/>
</dbReference>
<dbReference type="HAMAP" id="MF_00071">
    <property type="entry name" value="LepA"/>
    <property type="match status" value="1"/>
</dbReference>
<dbReference type="Pfam" id="PF00679">
    <property type="entry name" value="EFG_C"/>
    <property type="match status" value="1"/>
</dbReference>
<keyword evidence="10" id="KW-0251">Elongation factor</keyword>
<gene>
    <name evidence="8" type="primary">lepA</name>
    <name evidence="10" type="ORF">COX36_04310</name>
</gene>
<proteinExistence type="inferred from homology"/>
<keyword evidence="2 8" id="KW-1003">Cell membrane</keyword>
<keyword evidence="3 8" id="KW-0547">Nucleotide-binding</keyword>
<dbReference type="GO" id="GO:0043022">
    <property type="term" value="F:ribosome binding"/>
    <property type="evidence" value="ECO:0007669"/>
    <property type="project" value="UniProtKB-UniRule"/>
</dbReference>
<dbReference type="InterPro" id="IPR005225">
    <property type="entry name" value="Small_GTP-bd"/>
</dbReference>
<dbReference type="InterPro" id="IPR004161">
    <property type="entry name" value="EFTu-like_2"/>
</dbReference>
<dbReference type="SUPFAM" id="SSF54980">
    <property type="entry name" value="EF-G C-terminal domain-like"/>
    <property type="match status" value="2"/>
</dbReference>
<dbReference type="CDD" id="cd03699">
    <property type="entry name" value="EF4_II"/>
    <property type="match status" value="1"/>
</dbReference>
<dbReference type="PRINTS" id="PR00315">
    <property type="entry name" value="ELONGATNFCT"/>
</dbReference>
<dbReference type="InterPro" id="IPR009000">
    <property type="entry name" value="Transl_B-barrel_sf"/>
</dbReference>
<dbReference type="CDD" id="cd01890">
    <property type="entry name" value="LepA"/>
    <property type="match status" value="1"/>
</dbReference>
<evidence type="ECO:0000313" key="10">
    <source>
        <dbReference type="EMBL" id="PIP23246.1"/>
    </source>
</evidence>
<evidence type="ECO:0000256" key="3">
    <source>
        <dbReference type="ARBA" id="ARBA00022741"/>
    </source>
</evidence>
<protein>
    <recommendedName>
        <fullName evidence="8">Elongation factor 4</fullName>
        <shortName evidence="8">EF-4</shortName>
        <ecNumber evidence="8">3.6.5.n1</ecNumber>
    </recommendedName>
    <alternativeName>
        <fullName evidence="8">Ribosomal back-translocase LepA</fullName>
    </alternativeName>
</protein>
<dbReference type="FunFam" id="3.40.50.300:FF:000078">
    <property type="entry name" value="Elongation factor 4"/>
    <property type="match status" value="1"/>
</dbReference>
<organism evidence="10 11">
    <name type="scientific">Candidatus Nealsonbacteria bacterium CG23_combo_of_CG06-09_8_20_14_all_38_19</name>
    <dbReference type="NCBI Taxonomy" id="1974721"/>
    <lineage>
        <taxon>Bacteria</taxon>
        <taxon>Candidatus Nealsoniibacteriota</taxon>
    </lineage>
</organism>
<dbReference type="PROSITE" id="PS51722">
    <property type="entry name" value="G_TR_2"/>
    <property type="match status" value="1"/>
</dbReference>
<keyword evidence="5 8" id="KW-0648">Protein biosynthesis</keyword>
<dbReference type="Gene3D" id="3.30.70.2570">
    <property type="entry name" value="Elongation factor 4, C-terminal domain"/>
    <property type="match status" value="1"/>
</dbReference>
<dbReference type="GO" id="GO:0045727">
    <property type="term" value="P:positive regulation of translation"/>
    <property type="evidence" value="ECO:0007669"/>
    <property type="project" value="UniProtKB-UniRule"/>
</dbReference>
<evidence type="ECO:0000256" key="4">
    <source>
        <dbReference type="ARBA" id="ARBA00022801"/>
    </source>
</evidence>
<dbReference type="Pfam" id="PF03144">
    <property type="entry name" value="GTP_EFTU_D2"/>
    <property type="match status" value="1"/>
</dbReference>
<dbReference type="InterPro" id="IPR013842">
    <property type="entry name" value="LepA_CTD"/>
</dbReference>
<feature type="binding site" evidence="8">
    <location>
        <begin position="16"/>
        <end position="21"/>
    </location>
    <ligand>
        <name>GTP</name>
        <dbReference type="ChEBI" id="CHEBI:37565"/>
    </ligand>
</feature>
<dbReference type="Pfam" id="PF14492">
    <property type="entry name" value="EFG_III"/>
    <property type="match status" value="1"/>
</dbReference>
<feature type="domain" description="Tr-type G" evidence="9">
    <location>
        <begin position="4"/>
        <end position="185"/>
    </location>
</feature>
<dbReference type="Gene3D" id="3.30.70.870">
    <property type="entry name" value="Elongation Factor G (Translational Gtpase), domain 3"/>
    <property type="match status" value="1"/>
</dbReference>
<dbReference type="PANTHER" id="PTHR43512:SF4">
    <property type="entry name" value="TRANSLATION FACTOR GUF1 HOMOLOG, CHLOROPLASTIC"/>
    <property type="match status" value="1"/>
</dbReference>
<dbReference type="SUPFAM" id="SSF50447">
    <property type="entry name" value="Translation proteins"/>
    <property type="match status" value="1"/>
</dbReference>
<dbReference type="Gene3D" id="2.40.30.10">
    <property type="entry name" value="Translation factors"/>
    <property type="match status" value="1"/>
</dbReference>
<evidence type="ECO:0000313" key="11">
    <source>
        <dbReference type="Proteomes" id="UP000230273"/>
    </source>
</evidence>
<dbReference type="Pfam" id="PF06421">
    <property type="entry name" value="LepA_C"/>
    <property type="match status" value="1"/>
</dbReference>
<dbReference type="InterPro" id="IPR027417">
    <property type="entry name" value="P-loop_NTPase"/>
</dbReference>
<evidence type="ECO:0000259" key="9">
    <source>
        <dbReference type="PROSITE" id="PS51722"/>
    </source>
</evidence>
<dbReference type="EC" id="3.6.5.n1" evidence="8"/>
<dbReference type="InterPro" id="IPR000795">
    <property type="entry name" value="T_Tr_GTP-bd_dom"/>
</dbReference>
<dbReference type="GO" id="GO:0003924">
    <property type="term" value="F:GTPase activity"/>
    <property type="evidence" value="ECO:0007669"/>
    <property type="project" value="UniProtKB-UniRule"/>
</dbReference>
<comment type="catalytic activity">
    <reaction evidence="8">
        <text>GTP + H2O = GDP + phosphate + H(+)</text>
        <dbReference type="Rhea" id="RHEA:19669"/>
        <dbReference type="ChEBI" id="CHEBI:15377"/>
        <dbReference type="ChEBI" id="CHEBI:15378"/>
        <dbReference type="ChEBI" id="CHEBI:37565"/>
        <dbReference type="ChEBI" id="CHEBI:43474"/>
        <dbReference type="ChEBI" id="CHEBI:58189"/>
        <dbReference type="EC" id="3.6.5.n1"/>
    </reaction>
</comment>
<evidence type="ECO:0000256" key="6">
    <source>
        <dbReference type="ARBA" id="ARBA00023134"/>
    </source>
</evidence>
<dbReference type="SUPFAM" id="SSF52540">
    <property type="entry name" value="P-loop containing nucleoside triphosphate hydrolases"/>
    <property type="match status" value="1"/>
</dbReference>
<dbReference type="EMBL" id="PCRP01000069">
    <property type="protein sequence ID" value="PIP23246.1"/>
    <property type="molecule type" value="Genomic_DNA"/>
</dbReference>
<evidence type="ECO:0000256" key="1">
    <source>
        <dbReference type="ARBA" id="ARBA00005454"/>
    </source>
</evidence>
<keyword evidence="4 8" id="KW-0378">Hydrolase</keyword>